<organism evidence="1 2">
    <name type="scientific">Arctium lappa</name>
    <name type="common">Greater burdock</name>
    <name type="synonym">Lappa major</name>
    <dbReference type="NCBI Taxonomy" id="4217"/>
    <lineage>
        <taxon>Eukaryota</taxon>
        <taxon>Viridiplantae</taxon>
        <taxon>Streptophyta</taxon>
        <taxon>Embryophyta</taxon>
        <taxon>Tracheophyta</taxon>
        <taxon>Spermatophyta</taxon>
        <taxon>Magnoliopsida</taxon>
        <taxon>eudicotyledons</taxon>
        <taxon>Gunneridae</taxon>
        <taxon>Pentapetalae</taxon>
        <taxon>asterids</taxon>
        <taxon>campanulids</taxon>
        <taxon>Asterales</taxon>
        <taxon>Asteraceae</taxon>
        <taxon>Carduoideae</taxon>
        <taxon>Cardueae</taxon>
        <taxon>Arctiinae</taxon>
        <taxon>Arctium</taxon>
    </lineage>
</organism>
<evidence type="ECO:0000313" key="2">
    <source>
        <dbReference type="Proteomes" id="UP001055879"/>
    </source>
</evidence>
<accession>A0ACB8YLN7</accession>
<name>A0ACB8YLN7_ARCLA</name>
<reference evidence="1 2" key="2">
    <citation type="journal article" date="2022" name="Mol. Ecol. Resour.">
        <title>The genomes of chicory, endive, great burdock and yacon provide insights into Asteraceae paleo-polyploidization history and plant inulin production.</title>
        <authorList>
            <person name="Fan W."/>
            <person name="Wang S."/>
            <person name="Wang H."/>
            <person name="Wang A."/>
            <person name="Jiang F."/>
            <person name="Liu H."/>
            <person name="Zhao H."/>
            <person name="Xu D."/>
            <person name="Zhang Y."/>
        </authorList>
    </citation>
    <scope>NUCLEOTIDE SEQUENCE [LARGE SCALE GENOMIC DNA]</scope>
    <source>
        <strain evidence="2">cv. Niubang</strain>
    </source>
</reference>
<comment type="caution">
    <text evidence="1">The sequence shown here is derived from an EMBL/GenBank/DDBJ whole genome shotgun (WGS) entry which is preliminary data.</text>
</comment>
<protein>
    <submittedName>
        <fullName evidence="1">Uncharacterized protein</fullName>
    </submittedName>
</protein>
<gene>
    <name evidence="1" type="ORF">L6452_34169</name>
</gene>
<dbReference type="EMBL" id="CM042058">
    <property type="protein sequence ID" value="KAI3684940.1"/>
    <property type="molecule type" value="Genomic_DNA"/>
</dbReference>
<reference evidence="2" key="1">
    <citation type="journal article" date="2022" name="Mol. Ecol. Resour.">
        <title>The genomes of chicory, endive, great burdock and yacon provide insights into Asteraceae palaeo-polyploidization history and plant inulin production.</title>
        <authorList>
            <person name="Fan W."/>
            <person name="Wang S."/>
            <person name="Wang H."/>
            <person name="Wang A."/>
            <person name="Jiang F."/>
            <person name="Liu H."/>
            <person name="Zhao H."/>
            <person name="Xu D."/>
            <person name="Zhang Y."/>
        </authorList>
    </citation>
    <scope>NUCLEOTIDE SEQUENCE [LARGE SCALE GENOMIC DNA]</scope>
    <source>
        <strain evidence="2">cv. Niubang</strain>
    </source>
</reference>
<proteinExistence type="predicted"/>
<keyword evidence="2" id="KW-1185">Reference proteome</keyword>
<dbReference type="Proteomes" id="UP001055879">
    <property type="component" value="Linkage Group LG12"/>
</dbReference>
<sequence>MNTNISFRTFEKLAQFLELLWSKIIAKIIYLESAPRTAGCTTVTTAVCTTVTIAGLFDFNPQSETLLKMEFNFWDWMSNGFVYVV</sequence>
<evidence type="ECO:0000313" key="1">
    <source>
        <dbReference type="EMBL" id="KAI3684940.1"/>
    </source>
</evidence>